<comment type="caution">
    <text evidence="6">The sequence shown here is derived from an EMBL/GenBank/DDBJ whole genome shotgun (WGS) entry which is preliminary data.</text>
</comment>
<dbReference type="Pfam" id="PF00589">
    <property type="entry name" value="Phage_integrase"/>
    <property type="match status" value="1"/>
</dbReference>
<dbReference type="Pfam" id="PF14659">
    <property type="entry name" value="Phage_int_SAM_3"/>
    <property type="match status" value="1"/>
</dbReference>
<evidence type="ECO:0000313" key="6">
    <source>
        <dbReference type="EMBL" id="CUA90666.1"/>
    </source>
</evidence>
<name>A0ABP2ABL1_9HYPH</name>
<dbReference type="Pfam" id="PF13356">
    <property type="entry name" value="Arm-DNA-bind_3"/>
    <property type="match status" value="1"/>
</dbReference>
<proteinExistence type="inferred from homology"/>
<dbReference type="Gene3D" id="1.10.150.130">
    <property type="match status" value="1"/>
</dbReference>
<dbReference type="PANTHER" id="PTHR30629">
    <property type="entry name" value="PROPHAGE INTEGRASE"/>
    <property type="match status" value="1"/>
</dbReference>
<evidence type="ECO:0000313" key="7">
    <source>
        <dbReference type="Proteomes" id="UP000182178"/>
    </source>
</evidence>
<dbReference type="InterPro" id="IPR038488">
    <property type="entry name" value="Integrase_DNA-bd_sf"/>
</dbReference>
<feature type="domain" description="Tyr recombinase" evidence="5">
    <location>
        <begin position="197"/>
        <end position="373"/>
    </location>
</feature>
<dbReference type="InterPro" id="IPR013762">
    <property type="entry name" value="Integrase-like_cat_sf"/>
</dbReference>
<keyword evidence="3" id="KW-0238">DNA-binding</keyword>
<dbReference type="Gene3D" id="1.10.443.10">
    <property type="entry name" value="Intergrase catalytic core"/>
    <property type="match status" value="1"/>
</dbReference>
<dbReference type="InterPro" id="IPR011010">
    <property type="entry name" value="DNA_brk_join_enz"/>
</dbReference>
<evidence type="ECO:0000256" key="4">
    <source>
        <dbReference type="ARBA" id="ARBA00023172"/>
    </source>
</evidence>
<evidence type="ECO:0000256" key="2">
    <source>
        <dbReference type="ARBA" id="ARBA00022908"/>
    </source>
</evidence>
<sequence length="389" mass="43783">MPKLTKRIVEAVKANTSEYFLWDDEVPGFGLRVLPSGRKGFVVQYRAGRRPRRISLGPSSVLTCEQARTRAITIIAAARNGEDPAAKRDADRDALTVAELADRFDREHISVRLKESTARGYRRMIERIILPTLGHHRVTEVTRADIAKLHHDMRHIPYDANRCLEIISKMFNLAEMWGLRPDGTNPRRHIKKYPEEKRERFLSASELRRVGEVLREMEMEGIELASAIAAVRLLMLTGCRLGEIMRLKWEYIDFSGRALRLPDSKTGAKIIHLGQPALDVLTAIKRIEDNPWVITGTLPRAPLYDLQPFWQRVRARAGLKEVRIHDLRHTFASTAVAAGQGLPMIGKLLGHTQVQTTARYAHLAADPVKLAADQVAQEIANSLNGQAAA</sequence>
<dbReference type="InterPro" id="IPR010998">
    <property type="entry name" value="Integrase_recombinase_N"/>
</dbReference>
<keyword evidence="4" id="KW-0233">DNA recombination</keyword>
<dbReference type="EMBL" id="CYHC01000014">
    <property type="protein sequence ID" value="CUA90666.1"/>
    <property type="molecule type" value="Genomic_DNA"/>
</dbReference>
<organism evidence="6 7">
    <name type="scientific">Chelatococcus sambhunathii</name>
    <dbReference type="NCBI Taxonomy" id="363953"/>
    <lineage>
        <taxon>Bacteria</taxon>
        <taxon>Pseudomonadati</taxon>
        <taxon>Pseudomonadota</taxon>
        <taxon>Alphaproteobacteria</taxon>
        <taxon>Hyphomicrobiales</taxon>
        <taxon>Chelatococcaceae</taxon>
        <taxon>Chelatococcus</taxon>
    </lineage>
</organism>
<keyword evidence="2" id="KW-0229">DNA integration</keyword>
<evidence type="ECO:0000259" key="5">
    <source>
        <dbReference type="PROSITE" id="PS51898"/>
    </source>
</evidence>
<dbReference type="InterPro" id="IPR002104">
    <property type="entry name" value="Integrase_catalytic"/>
</dbReference>
<dbReference type="SUPFAM" id="SSF56349">
    <property type="entry name" value="DNA breaking-rejoining enzymes"/>
    <property type="match status" value="1"/>
</dbReference>
<dbReference type="InterPro" id="IPR050808">
    <property type="entry name" value="Phage_Integrase"/>
</dbReference>
<protein>
    <submittedName>
        <fullName evidence="6">Site-specific recombinase XerD</fullName>
    </submittedName>
</protein>
<accession>A0ABP2ABL1</accession>
<evidence type="ECO:0000256" key="1">
    <source>
        <dbReference type="ARBA" id="ARBA00008857"/>
    </source>
</evidence>
<dbReference type="CDD" id="cd00796">
    <property type="entry name" value="INT_Rci_Hp1_C"/>
    <property type="match status" value="1"/>
</dbReference>
<keyword evidence="7" id="KW-1185">Reference proteome</keyword>
<gene>
    <name evidence="6" type="ORF">Ga0061061_11459</name>
</gene>
<evidence type="ECO:0000256" key="3">
    <source>
        <dbReference type="ARBA" id="ARBA00023125"/>
    </source>
</evidence>
<dbReference type="Proteomes" id="UP000182178">
    <property type="component" value="Unassembled WGS sequence"/>
</dbReference>
<dbReference type="PANTHER" id="PTHR30629:SF2">
    <property type="entry name" value="PROPHAGE INTEGRASE INTS-RELATED"/>
    <property type="match status" value="1"/>
</dbReference>
<comment type="similarity">
    <text evidence="1">Belongs to the 'phage' integrase family.</text>
</comment>
<dbReference type="InterPro" id="IPR004107">
    <property type="entry name" value="Integrase_SAM-like_N"/>
</dbReference>
<dbReference type="InterPro" id="IPR025166">
    <property type="entry name" value="Integrase_DNA_bind_dom"/>
</dbReference>
<dbReference type="PROSITE" id="PS51898">
    <property type="entry name" value="TYR_RECOMBINASE"/>
    <property type="match status" value="1"/>
</dbReference>
<dbReference type="RefSeq" id="WP_055460851.1">
    <property type="nucleotide sequence ID" value="NZ_CYHC01000014.1"/>
</dbReference>
<reference evidence="6 7" key="1">
    <citation type="submission" date="2015-08" db="EMBL/GenBank/DDBJ databases">
        <authorList>
            <person name="Varghese N."/>
        </authorList>
    </citation>
    <scope>NUCLEOTIDE SEQUENCE [LARGE SCALE GENOMIC DNA]</scope>
    <source>
        <strain evidence="6 7">DSM 18167</strain>
    </source>
</reference>
<dbReference type="Gene3D" id="3.30.160.390">
    <property type="entry name" value="Integrase, DNA-binding domain"/>
    <property type="match status" value="1"/>
</dbReference>